<dbReference type="Proteomes" id="UP000271087">
    <property type="component" value="Unassembled WGS sequence"/>
</dbReference>
<evidence type="ECO:0000313" key="3">
    <source>
        <dbReference type="Proteomes" id="UP000271087"/>
    </source>
</evidence>
<gene>
    <name evidence="2" type="ORF">NOO_LOCUS3029</name>
</gene>
<dbReference type="STRING" id="42157.A0A182E4V5"/>
<keyword evidence="3" id="KW-1185">Reference proteome</keyword>
<accession>A0A182E4V5</accession>
<evidence type="ECO:0000313" key="4">
    <source>
        <dbReference type="WBParaSite" id="nOo.2.0.1.t03029-RA"/>
    </source>
</evidence>
<organism evidence="4">
    <name type="scientific">Onchocerca ochengi</name>
    <name type="common">Filarial nematode worm</name>
    <dbReference type="NCBI Taxonomy" id="42157"/>
    <lineage>
        <taxon>Eukaryota</taxon>
        <taxon>Metazoa</taxon>
        <taxon>Ecdysozoa</taxon>
        <taxon>Nematoda</taxon>
        <taxon>Chromadorea</taxon>
        <taxon>Rhabditida</taxon>
        <taxon>Spirurina</taxon>
        <taxon>Spiruromorpha</taxon>
        <taxon>Filarioidea</taxon>
        <taxon>Onchocercidae</taxon>
        <taxon>Onchocerca</taxon>
    </lineage>
</organism>
<dbReference type="EMBL" id="UYRW01000537">
    <property type="protein sequence ID" value="VDK67705.1"/>
    <property type="molecule type" value="Genomic_DNA"/>
</dbReference>
<proteinExistence type="predicted"/>
<protein>
    <submittedName>
        <fullName evidence="4">DUF5641 domain-containing protein</fullName>
    </submittedName>
</protein>
<dbReference type="Pfam" id="PF18701">
    <property type="entry name" value="DUF5641"/>
    <property type="match status" value="1"/>
</dbReference>
<feature type="domain" description="DUF5641" evidence="1">
    <location>
        <begin position="85"/>
        <end position="169"/>
    </location>
</feature>
<dbReference type="WBParaSite" id="nOo.2.0.1.t03029-RA">
    <property type="protein sequence ID" value="nOo.2.0.1.t03029-RA"/>
    <property type="gene ID" value="nOo.2.0.1.g03029"/>
</dbReference>
<evidence type="ECO:0000313" key="2">
    <source>
        <dbReference type="EMBL" id="VDK67705.1"/>
    </source>
</evidence>
<reference evidence="4" key="1">
    <citation type="submission" date="2016-06" db="UniProtKB">
        <authorList>
            <consortium name="WormBaseParasite"/>
        </authorList>
    </citation>
    <scope>IDENTIFICATION</scope>
</reference>
<sequence length="213" mass="25061">MGKERDNIKALGGFIYVPSHESHSYGRAPWQGDVYERMVGAVKRTLQRAVKKNLLEEDEFNTLITENKLHENDESNISIQQNLINRYQNIRRKLQRLRKIWQEKYLEELRKRTRKSHKNSYSRIRRKPIIGEVVFLKSEGPRNSWKMSRVEKGRKDGLCRSAVVRMSNTRKRYQDLPSTMKKRALSTKIISKNEQPKAQSNGPVRGIGFFFIA</sequence>
<dbReference type="InterPro" id="IPR040676">
    <property type="entry name" value="DUF5641"/>
</dbReference>
<dbReference type="AlphaFoldDB" id="A0A182E4V5"/>
<evidence type="ECO:0000259" key="1">
    <source>
        <dbReference type="Pfam" id="PF18701"/>
    </source>
</evidence>
<name>A0A182E4V5_ONCOC</name>
<reference evidence="2 3" key="2">
    <citation type="submission" date="2018-08" db="EMBL/GenBank/DDBJ databases">
        <authorList>
            <person name="Laetsch R D."/>
            <person name="Stevens L."/>
            <person name="Kumar S."/>
            <person name="Blaxter L. M."/>
        </authorList>
    </citation>
    <scope>NUCLEOTIDE SEQUENCE [LARGE SCALE GENOMIC DNA]</scope>
</reference>